<dbReference type="PROSITE" id="PS00211">
    <property type="entry name" value="ABC_TRANSPORTER_1"/>
    <property type="match status" value="1"/>
</dbReference>
<dbReference type="Proteomes" id="UP000193317">
    <property type="component" value="Unassembled WGS sequence"/>
</dbReference>
<dbReference type="PANTHER" id="PTHR43394">
    <property type="entry name" value="ATP-DEPENDENT PERMEASE MDL1, MITOCHONDRIAL"/>
    <property type="match status" value="1"/>
</dbReference>
<dbReference type="Gene3D" id="3.40.50.300">
    <property type="entry name" value="P-loop containing nucleotide triphosphate hydrolases"/>
    <property type="match status" value="1"/>
</dbReference>
<feature type="transmembrane region" description="Helical" evidence="10">
    <location>
        <begin position="210"/>
        <end position="230"/>
    </location>
</feature>
<feature type="transmembrane region" description="Helical" evidence="10">
    <location>
        <begin position="353"/>
        <end position="377"/>
    </location>
</feature>
<dbReference type="InterPro" id="IPR027417">
    <property type="entry name" value="P-loop_NTPase"/>
</dbReference>
<dbReference type="PANTHER" id="PTHR43394:SF1">
    <property type="entry name" value="ATP-BINDING CASSETTE SUB-FAMILY B MEMBER 10, MITOCHONDRIAL"/>
    <property type="match status" value="1"/>
</dbReference>
<sequence length="656" mass="71635">MRPILPDCDLWRWEARANLVWLNGYGFDAALRLPGLIIENDGRSRLSTSWPLFAMVSGDKLVVTELVCVPAIAAAPRRRRAVTNLRRLLRYLIPYRGRWIVILVAAGASLVATVGIPIMTKAVIDGPVRHHDLRGLWTLGAAAMALGLSEAAMLFIRRWLTAHATMGVEADIRRELHARLQLLPMAFHQRWQSGQLVSRIMNDLATIRDLLSFGAVFMMLNVLQITVVTVCLLVMYWPLGLVVLGSIVPIVATVLHYQGEFTRLSRHVQDQTGHLATHVEESTLGRGVVLAFGREDQVFDQFDAEVTTLYDVGRDKVSVAAKFWTLLEVIPNLALIVLLGFGAYAVGHEMLTIGTLAAFITMTLSLVWPVTAMGFLLSMTQEAMTAADRIAEIFDAPCDVGAEAGEDPALSGWLELRDVGFRVPTGEWLLRHITLTIAPGETLALVGAMGSGKSLLTSLLSRIYDVSEGQILIDGHDIRELSLPALRRAVSTAFEEPTVFSMSVAENLRLGRPEASDAEVFQAIEVAAAEFVYELPFGLDTRIGEQGMQLSGGQRQRLCLARALVAAPLIFVIDDALTGLDARTEAEVIAALRRVLNGATGIVVARRPSTVALADRVALLEDGTITHIGTHAELFAQVPAYRQLMAGAPTELAEQR</sequence>
<evidence type="ECO:0000256" key="5">
    <source>
        <dbReference type="ARBA" id="ARBA00022741"/>
    </source>
</evidence>
<feature type="domain" description="ABC transmembrane type-1" evidence="12">
    <location>
        <begin position="100"/>
        <end position="382"/>
    </location>
</feature>
<dbReference type="InterPro" id="IPR036640">
    <property type="entry name" value="ABC1_TM_sf"/>
</dbReference>
<dbReference type="GO" id="GO:0005524">
    <property type="term" value="F:ATP binding"/>
    <property type="evidence" value="ECO:0007669"/>
    <property type="project" value="UniProtKB-KW"/>
</dbReference>
<keyword evidence="6" id="KW-0067">ATP-binding</keyword>
<dbReference type="Pfam" id="PF00005">
    <property type="entry name" value="ABC_tran"/>
    <property type="match status" value="1"/>
</dbReference>
<gene>
    <name evidence="13" type="ORF">AWC27_26120</name>
</gene>
<comment type="caution">
    <text evidence="13">The sequence shown here is derived from an EMBL/GenBank/DDBJ whole genome shotgun (WGS) entry which is preliminary data.</text>
</comment>
<dbReference type="FunFam" id="3.40.50.300:FF:000299">
    <property type="entry name" value="ABC transporter ATP-binding protein/permease"/>
    <property type="match status" value="1"/>
</dbReference>
<dbReference type="Gene3D" id="1.20.1560.10">
    <property type="entry name" value="ABC transporter type 1, transmembrane domain"/>
    <property type="match status" value="1"/>
</dbReference>
<dbReference type="GO" id="GO:0005886">
    <property type="term" value="C:plasma membrane"/>
    <property type="evidence" value="ECO:0007669"/>
    <property type="project" value="UniProtKB-SubCell"/>
</dbReference>
<keyword evidence="2" id="KW-0813">Transport</keyword>
<dbReference type="SUPFAM" id="SSF90123">
    <property type="entry name" value="ABC transporter transmembrane region"/>
    <property type="match status" value="1"/>
</dbReference>
<dbReference type="SUPFAM" id="SSF52540">
    <property type="entry name" value="P-loop containing nucleoside triphosphate hydrolases"/>
    <property type="match status" value="1"/>
</dbReference>
<feature type="domain" description="ABC transporter" evidence="11">
    <location>
        <begin position="414"/>
        <end position="647"/>
    </location>
</feature>
<evidence type="ECO:0000259" key="12">
    <source>
        <dbReference type="PROSITE" id="PS50929"/>
    </source>
</evidence>
<dbReference type="InterPro" id="IPR039421">
    <property type="entry name" value="Type_1_exporter"/>
</dbReference>
<evidence type="ECO:0000256" key="4">
    <source>
        <dbReference type="ARBA" id="ARBA00022692"/>
    </source>
</evidence>
<dbReference type="AlphaFoldDB" id="A0A1X2ENU6"/>
<dbReference type="Pfam" id="PF00664">
    <property type="entry name" value="ABC_membrane"/>
    <property type="match status" value="1"/>
</dbReference>
<evidence type="ECO:0000256" key="3">
    <source>
        <dbReference type="ARBA" id="ARBA00022475"/>
    </source>
</evidence>
<dbReference type="InterPro" id="IPR003593">
    <property type="entry name" value="AAA+_ATPase"/>
</dbReference>
<feature type="transmembrane region" description="Helical" evidence="10">
    <location>
        <begin position="97"/>
        <end position="116"/>
    </location>
</feature>
<evidence type="ECO:0000256" key="9">
    <source>
        <dbReference type="ARBA" id="ARBA00061644"/>
    </source>
</evidence>
<dbReference type="SMART" id="SM00382">
    <property type="entry name" value="AAA"/>
    <property type="match status" value="1"/>
</dbReference>
<organism evidence="13 14">
    <name type="scientific">Mycobacterium szulgai</name>
    <dbReference type="NCBI Taxonomy" id="1787"/>
    <lineage>
        <taxon>Bacteria</taxon>
        <taxon>Bacillati</taxon>
        <taxon>Actinomycetota</taxon>
        <taxon>Actinomycetes</taxon>
        <taxon>Mycobacteriales</taxon>
        <taxon>Mycobacteriaceae</taxon>
        <taxon>Mycobacterium</taxon>
    </lineage>
</organism>
<dbReference type="EMBL" id="LQPW01000062">
    <property type="protein sequence ID" value="ORX07390.1"/>
    <property type="molecule type" value="Genomic_DNA"/>
</dbReference>
<dbReference type="PROSITE" id="PS50893">
    <property type="entry name" value="ABC_TRANSPORTER_2"/>
    <property type="match status" value="1"/>
</dbReference>
<feature type="transmembrane region" description="Helical" evidence="10">
    <location>
        <begin position="136"/>
        <end position="156"/>
    </location>
</feature>
<keyword evidence="5" id="KW-0547">Nucleotide-binding</keyword>
<evidence type="ECO:0000313" key="14">
    <source>
        <dbReference type="Proteomes" id="UP000193317"/>
    </source>
</evidence>
<feature type="transmembrane region" description="Helical" evidence="10">
    <location>
        <begin position="236"/>
        <end position="257"/>
    </location>
</feature>
<comment type="similarity">
    <text evidence="9">Belongs to the ABC transporter superfamily. Lipid exporter (TC 3.A.1.106) family.</text>
</comment>
<name>A0A1X2ENU6_MYCSZ</name>
<keyword evidence="14" id="KW-1185">Reference proteome</keyword>
<dbReference type="InterPro" id="IPR017871">
    <property type="entry name" value="ABC_transporter-like_CS"/>
</dbReference>
<feature type="transmembrane region" description="Helical" evidence="10">
    <location>
        <begin position="323"/>
        <end position="347"/>
    </location>
</feature>
<evidence type="ECO:0000259" key="11">
    <source>
        <dbReference type="PROSITE" id="PS50893"/>
    </source>
</evidence>
<dbReference type="CDD" id="cd18543">
    <property type="entry name" value="ABC_6TM_Rv0194_D1_like"/>
    <property type="match status" value="1"/>
</dbReference>
<evidence type="ECO:0000313" key="13">
    <source>
        <dbReference type="EMBL" id="ORX07390.1"/>
    </source>
</evidence>
<evidence type="ECO:0000256" key="8">
    <source>
        <dbReference type="ARBA" id="ARBA00023136"/>
    </source>
</evidence>
<evidence type="ECO:0000256" key="7">
    <source>
        <dbReference type="ARBA" id="ARBA00022989"/>
    </source>
</evidence>
<protein>
    <submittedName>
        <fullName evidence="13">ABC transporter</fullName>
    </submittedName>
</protein>
<evidence type="ECO:0000256" key="2">
    <source>
        <dbReference type="ARBA" id="ARBA00022448"/>
    </source>
</evidence>
<evidence type="ECO:0000256" key="10">
    <source>
        <dbReference type="SAM" id="Phobius"/>
    </source>
</evidence>
<dbReference type="GO" id="GO:0016887">
    <property type="term" value="F:ATP hydrolysis activity"/>
    <property type="evidence" value="ECO:0007669"/>
    <property type="project" value="InterPro"/>
</dbReference>
<reference evidence="13 14" key="1">
    <citation type="submission" date="2016-01" db="EMBL/GenBank/DDBJ databases">
        <title>The new phylogeny of the genus Mycobacterium.</title>
        <authorList>
            <person name="Tarcisio F."/>
            <person name="Conor M."/>
            <person name="Antonella G."/>
            <person name="Elisabetta G."/>
            <person name="Giulia F.S."/>
            <person name="Sara T."/>
            <person name="Anna F."/>
            <person name="Clotilde B."/>
            <person name="Roberto B."/>
            <person name="Veronica D.S."/>
            <person name="Fabio R."/>
            <person name="Monica P."/>
            <person name="Olivier J."/>
            <person name="Enrico T."/>
            <person name="Nicola S."/>
        </authorList>
    </citation>
    <scope>NUCLEOTIDE SEQUENCE [LARGE SCALE GENOMIC DNA]</scope>
    <source>
        <strain evidence="13 14">DSM 44166</strain>
    </source>
</reference>
<proteinExistence type="inferred from homology"/>
<dbReference type="PROSITE" id="PS50929">
    <property type="entry name" value="ABC_TM1F"/>
    <property type="match status" value="1"/>
</dbReference>
<evidence type="ECO:0000256" key="1">
    <source>
        <dbReference type="ARBA" id="ARBA00004651"/>
    </source>
</evidence>
<dbReference type="GO" id="GO:0015421">
    <property type="term" value="F:ABC-type oligopeptide transporter activity"/>
    <property type="evidence" value="ECO:0007669"/>
    <property type="project" value="TreeGrafter"/>
</dbReference>
<keyword evidence="3" id="KW-1003">Cell membrane</keyword>
<evidence type="ECO:0000256" key="6">
    <source>
        <dbReference type="ARBA" id="ARBA00022840"/>
    </source>
</evidence>
<accession>A0A1X2ENU6</accession>
<comment type="subcellular location">
    <subcellularLocation>
        <location evidence="1">Cell membrane</location>
        <topology evidence="1">Multi-pass membrane protein</topology>
    </subcellularLocation>
</comment>
<keyword evidence="8 10" id="KW-0472">Membrane</keyword>
<keyword evidence="7 10" id="KW-1133">Transmembrane helix</keyword>
<dbReference type="InterPro" id="IPR011527">
    <property type="entry name" value="ABC1_TM_dom"/>
</dbReference>
<dbReference type="InterPro" id="IPR003439">
    <property type="entry name" value="ABC_transporter-like_ATP-bd"/>
</dbReference>
<keyword evidence="4 10" id="KW-0812">Transmembrane</keyword>